<keyword evidence="3" id="KW-1185">Reference proteome</keyword>
<accession>A0A6A4WFG6</accession>
<protein>
    <submittedName>
        <fullName evidence="2">PiggyBac transposable element-derived protein 3</fullName>
    </submittedName>
</protein>
<gene>
    <name evidence="2" type="primary">PGBD3_24</name>
    <name evidence="2" type="ORF">FJT64_022285</name>
</gene>
<evidence type="ECO:0000259" key="1">
    <source>
        <dbReference type="Pfam" id="PF13843"/>
    </source>
</evidence>
<dbReference type="PANTHER" id="PTHR47272">
    <property type="entry name" value="DDE_TNP_1_7 DOMAIN-CONTAINING PROTEIN"/>
    <property type="match status" value="1"/>
</dbReference>
<organism evidence="2 3">
    <name type="scientific">Amphibalanus amphitrite</name>
    <name type="common">Striped barnacle</name>
    <name type="synonym">Balanus amphitrite</name>
    <dbReference type="NCBI Taxonomy" id="1232801"/>
    <lineage>
        <taxon>Eukaryota</taxon>
        <taxon>Metazoa</taxon>
        <taxon>Ecdysozoa</taxon>
        <taxon>Arthropoda</taxon>
        <taxon>Crustacea</taxon>
        <taxon>Multicrustacea</taxon>
        <taxon>Cirripedia</taxon>
        <taxon>Thoracica</taxon>
        <taxon>Thoracicalcarea</taxon>
        <taxon>Balanomorpha</taxon>
        <taxon>Balanoidea</taxon>
        <taxon>Balanidae</taxon>
        <taxon>Amphibalaninae</taxon>
        <taxon>Amphibalanus</taxon>
    </lineage>
</organism>
<dbReference type="InterPro" id="IPR046349">
    <property type="entry name" value="C1-like_sf"/>
</dbReference>
<dbReference type="EMBL" id="VIIS01000686">
    <property type="protein sequence ID" value="KAF0306146.1"/>
    <property type="molecule type" value="Genomic_DNA"/>
</dbReference>
<dbReference type="Proteomes" id="UP000440578">
    <property type="component" value="Unassembled WGS sequence"/>
</dbReference>
<proteinExistence type="predicted"/>
<evidence type="ECO:0000313" key="3">
    <source>
        <dbReference type="Proteomes" id="UP000440578"/>
    </source>
</evidence>
<dbReference type="Pfam" id="PF13843">
    <property type="entry name" value="DDE_Tnp_1_7"/>
    <property type="match status" value="1"/>
</dbReference>
<reference evidence="2 3" key="1">
    <citation type="submission" date="2019-07" db="EMBL/GenBank/DDBJ databases">
        <title>Draft genome assembly of a fouling barnacle, Amphibalanus amphitrite (Darwin, 1854): The first reference genome for Thecostraca.</title>
        <authorList>
            <person name="Kim W."/>
        </authorList>
    </citation>
    <scope>NUCLEOTIDE SEQUENCE [LARGE SCALE GENOMIC DNA]</scope>
    <source>
        <strain evidence="2">SNU_AA5</strain>
        <tissue evidence="2">Soma without cirri and trophi</tissue>
    </source>
</reference>
<dbReference type="InterPro" id="IPR029526">
    <property type="entry name" value="PGBD"/>
</dbReference>
<sequence length="377" mass="43206">MFTRELLENILEQSNLYATQHGRRLNMTMEELLGIIGVMMMTGYRTTHNKKHLWSAKDDVSSVWAQELMPRNRFLELLQNLHLADNSNISKDRYYKGADVVLGLLNKCAVPPGHAIFFDNLFTSLELLDVLSDMGLGGCGTVRENRLGGAPFSDKKVLEKKQRGTMEWLSDGDNLVVRWNDNRVVTVATNCEPLEPLVTASRYVKKQGGRIAVQMPRPLHAYNTHMGGVDLFDQCVALYRSTIRSKKWWWPLFQWGVDAARTNTWLLSQRHAKGPQLPFLRELTYVLIKKNTVPRPPASFSGRHQAPEDLRYDGLHHWPAELKTRFHRCKVCNSRTNMSCEKCAVPLHPKCMKVYHTPMSTRKIKRGISTSWVPTYG</sequence>
<dbReference type="SUPFAM" id="SSF57889">
    <property type="entry name" value="Cysteine-rich domain"/>
    <property type="match status" value="1"/>
</dbReference>
<comment type="caution">
    <text evidence="2">The sequence shown here is derived from an EMBL/GenBank/DDBJ whole genome shotgun (WGS) entry which is preliminary data.</text>
</comment>
<name>A0A6A4WFG6_AMPAM</name>
<dbReference type="PANTHER" id="PTHR47272:SF1">
    <property type="entry name" value="PIGGYBAC TRANSPOSABLE ELEMENT-DERIVED PROTEIN 3-LIKE"/>
    <property type="match status" value="1"/>
</dbReference>
<dbReference type="OrthoDB" id="6378761at2759"/>
<dbReference type="AlphaFoldDB" id="A0A6A4WFG6"/>
<feature type="domain" description="PiggyBac transposable element-derived protein" evidence="1">
    <location>
        <begin position="95"/>
        <end position="265"/>
    </location>
</feature>
<evidence type="ECO:0000313" key="2">
    <source>
        <dbReference type="EMBL" id="KAF0306146.1"/>
    </source>
</evidence>